<dbReference type="InterPro" id="IPR017441">
    <property type="entry name" value="Protein_kinase_ATP_BS"/>
</dbReference>
<dbReference type="InterPro" id="IPR008266">
    <property type="entry name" value="Tyr_kinase_AS"/>
</dbReference>
<keyword evidence="1 3" id="KW-0547">Nucleotide-binding</keyword>
<dbReference type="GO" id="GO:0005524">
    <property type="term" value="F:ATP binding"/>
    <property type="evidence" value="ECO:0007669"/>
    <property type="project" value="UniProtKB-UniRule"/>
</dbReference>
<protein>
    <recommendedName>
        <fullName evidence="5">Protein kinase domain-containing protein</fullName>
    </recommendedName>
</protein>
<organism evidence="6">
    <name type="scientific">Phaeocystis cordata</name>
    <dbReference type="NCBI Taxonomy" id="118079"/>
    <lineage>
        <taxon>Eukaryota</taxon>
        <taxon>Haptista</taxon>
        <taxon>Haptophyta</taxon>
        <taxon>Prymnesiophyceae</taxon>
        <taxon>Phaeocystales</taxon>
        <taxon>Phaeocystaceae</taxon>
        <taxon>Phaeocystis</taxon>
    </lineage>
</organism>
<dbReference type="Gene3D" id="3.30.200.20">
    <property type="entry name" value="Phosphorylase Kinase, domain 1"/>
    <property type="match status" value="1"/>
</dbReference>
<dbReference type="Pfam" id="PF00069">
    <property type="entry name" value="Pkinase"/>
    <property type="match status" value="1"/>
</dbReference>
<dbReference type="CDD" id="cd00180">
    <property type="entry name" value="PKc"/>
    <property type="match status" value="1"/>
</dbReference>
<dbReference type="PROSITE" id="PS00109">
    <property type="entry name" value="PROTEIN_KINASE_TYR"/>
    <property type="match status" value="1"/>
</dbReference>
<dbReference type="InterPro" id="IPR011009">
    <property type="entry name" value="Kinase-like_dom_sf"/>
</dbReference>
<dbReference type="InterPro" id="IPR000719">
    <property type="entry name" value="Prot_kinase_dom"/>
</dbReference>
<evidence type="ECO:0000256" key="1">
    <source>
        <dbReference type="ARBA" id="ARBA00022741"/>
    </source>
</evidence>
<proteinExistence type="predicted"/>
<dbReference type="GO" id="GO:0097527">
    <property type="term" value="P:necroptotic signaling pathway"/>
    <property type="evidence" value="ECO:0007669"/>
    <property type="project" value="TreeGrafter"/>
</dbReference>
<evidence type="ECO:0000256" key="3">
    <source>
        <dbReference type="PROSITE-ProRule" id="PRU10141"/>
    </source>
</evidence>
<name>A0A7S1HQV9_9EUKA</name>
<sequence>MLAVTPRRAPEEVNAEAKAGATPPPGAVSRLSSDPARVRQTLLRCFDPSVLEIVGMVGVGTSAIVVKAKMQGHGLVAVKCIPTTESFEERGGRRRQGAGDDEVSLRLPFEILLHSLLEHERIPRFVGVCMKKTEFLFIQQLVTSSDAASETPSDLWSLLYAGKVKLPGEQPPGSVLTPAHIARICLDLLSALEYIHFQRICHCDITPKNILIDQSRRAFLTDFGCARVLHPPAGDNMAAGSPSRLKGCTKYLAPEVLCDGNAFSPKSDMYSFGVVMGELLVGEAPWQDVPECEIEYQVQVKRASALHHYGQKVRDAAAAAAPRFPFSLVERLLSFEAANRPSAAEVKTLLLQQYDTFTIS</sequence>
<dbReference type="PROSITE" id="PS50011">
    <property type="entry name" value="PROTEIN_KINASE_DOM"/>
    <property type="match status" value="1"/>
</dbReference>
<dbReference type="PROSITE" id="PS00107">
    <property type="entry name" value="PROTEIN_KINASE_ATP"/>
    <property type="match status" value="1"/>
</dbReference>
<dbReference type="PANTHER" id="PTHR44329">
    <property type="entry name" value="SERINE/THREONINE-PROTEIN KINASE TNNI3K-RELATED"/>
    <property type="match status" value="1"/>
</dbReference>
<dbReference type="SUPFAM" id="SSF56112">
    <property type="entry name" value="Protein kinase-like (PK-like)"/>
    <property type="match status" value="1"/>
</dbReference>
<feature type="binding site" evidence="3">
    <location>
        <position position="79"/>
    </location>
    <ligand>
        <name>ATP</name>
        <dbReference type="ChEBI" id="CHEBI:30616"/>
    </ligand>
</feature>
<evidence type="ECO:0000256" key="2">
    <source>
        <dbReference type="ARBA" id="ARBA00022840"/>
    </source>
</evidence>
<feature type="region of interest" description="Disordered" evidence="4">
    <location>
        <begin position="1"/>
        <end position="33"/>
    </location>
</feature>
<evidence type="ECO:0000313" key="6">
    <source>
        <dbReference type="EMBL" id="CAD8988337.1"/>
    </source>
</evidence>
<dbReference type="GO" id="GO:0004672">
    <property type="term" value="F:protein kinase activity"/>
    <property type="evidence" value="ECO:0007669"/>
    <property type="project" value="InterPro"/>
</dbReference>
<dbReference type="AlphaFoldDB" id="A0A7S1HQV9"/>
<evidence type="ECO:0000259" key="5">
    <source>
        <dbReference type="PROSITE" id="PS50011"/>
    </source>
</evidence>
<evidence type="ECO:0000256" key="4">
    <source>
        <dbReference type="SAM" id="MobiDB-lite"/>
    </source>
</evidence>
<dbReference type="PANTHER" id="PTHR44329:SF298">
    <property type="entry name" value="MIXED LINEAGE KINASE DOMAIN-LIKE PROTEIN"/>
    <property type="match status" value="1"/>
</dbReference>
<dbReference type="Gene3D" id="1.10.510.10">
    <property type="entry name" value="Transferase(Phosphotransferase) domain 1"/>
    <property type="match status" value="1"/>
</dbReference>
<dbReference type="InterPro" id="IPR051681">
    <property type="entry name" value="Ser/Thr_Kinases-Pseudokinases"/>
</dbReference>
<gene>
    <name evidence="6" type="ORF">PCOR1465_LOCUS1126</name>
</gene>
<feature type="domain" description="Protein kinase" evidence="5">
    <location>
        <begin position="51"/>
        <end position="357"/>
    </location>
</feature>
<reference evidence="6" key="1">
    <citation type="submission" date="2021-01" db="EMBL/GenBank/DDBJ databases">
        <authorList>
            <person name="Corre E."/>
            <person name="Pelletier E."/>
            <person name="Niang G."/>
            <person name="Scheremetjew M."/>
            <person name="Finn R."/>
            <person name="Kale V."/>
            <person name="Holt S."/>
            <person name="Cochrane G."/>
            <person name="Meng A."/>
            <person name="Brown T."/>
            <person name="Cohen L."/>
        </authorList>
    </citation>
    <scope>NUCLEOTIDE SEQUENCE</scope>
    <source>
        <strain evidence="6">RCC1383</strain>
    </source>
</reference>
<accession>A0A7S1HQV9</accession>
<dbReference type="EMBL" id="HBFZ01001686">
    <property type="protein sequence ID" value="CAD8988337.1"/>
    <property type="molecule type" value="Transcribed_RNA"/>
</dbReference>
<keyword evidence="2 3" id="KW-0067">ATP-binding</keyword>